<dbReference type="InterPro" id="IPR038765">
    <property type="entry name" value="Papain-like_cys_pep_sf"/>
</dbReference>
<dbReference type="EMBL" id="GECZ01004623">
    <property type="protein sequence ID" value="JAS65146.1"/>
    <property type="molecule type" value="Transcribed_RNA"/>
</dbReference>
<gene>
    <name evidence="1" type="ORF">g.47369</name>
</gene>
<organism evidence="1">
    <name type="scientific">Cuerna arida</name>
    <dbReference type="NCBI Taxonomy" id="1464854"/>
    <lineage>
        <taxon>Eukaryota</taxon>
        <taxon>Metazoa</taxon>
        <taxon>Ecdysozoa</taxon>
        <taxon>Arthropoda</taxon>
        <taxon>Hexapoda</taxon>
        <taxon>Insecta</taxon>
        <taxon>Pterygota</taxon>
        <taxon>Neoptera</taxon>
        <taxon>Paraneoptera</taxon>
        <taxon>Hemiptera</taxon>
        <taxon>Auchenorrhyncha</taxon>
        <taxon>Membracoidea</taxon>
        <taxon>Cicadellidae</taxon>
        <taxon>Cicadellinae</taxon>
        <taxon>Proconiini</taxon>
        <taxon>Cuerna</taxon>
    </lineage>
</organism>
<dbReference type="AlphaFoldDB" id="A0A1B6GRT4"/>
<dbReference type="SUPFAM" id="SSF54001">
    <property type="entry name" value="Cysteine proteinases"/>
    <property type="match status" value="1"/>
</dbReference>
<dbReference type="Gene3D" id="3.40.395.10">
    <property type="entry name" value="Adenoviral Proteinase, Chain A"/>
    <property type="match status" value="1"/>
</dbReference>
<name>A0A1B6GRT4_9HEMI</name>
<evidence type="ECO:0000313" key="1">
    <source>
        <dbReference type="EMBL" id="JAS65146.1"/>
    </source>
</evidence>
<feature type="non-terminal residue" evidence="1">
    <location>
        <position position="116"/>
    </location>
</feature>
<protein>
    <submittedName>
        <fullName evidence="1">Uncharacterized protein</fullName>
    </submittedName>
</protein>
<proteinExistence type="predicted"/>
<feature type="non-terminal residue" evidence="1">
    <location>
        <position position="1"/>
    </location>
</feature>
<sequence>KNCVQKETPPQPLTSDEKSTICNSLDSLTTSISTSDNSSFTLSVLDNAWLPDDVILKYFNILQSTVLNTDKSIYLMSPAVAQAIKCSEAFGEFLTPLIEQSYDYVFIPVNDSVNLT</sequence>
<accession>A0A1B6GRT4</accession>
<reference evidence="1" key="1">
    <citation type="submission" date="2015-11" db="EMBL/GenBank/DDBJ databases">
        <title>De novo transcriptome assembly of four potential Pierce s Disease insect vectors from Arizona vineyards.</title>
        <authorList>
            <person name="Tassone E.E."/>
        </authorList>
    </citation>
    <scope>NUCLEOTIDE SEQUENCE</scope>
</reference>